<dbReference type="Proteomes" id="UP000256988">
    <property type="component" value="Unassembled WGS sequence"/>
</dbReference>
<dbReference type="InterPro" id="IPR029063">
    <property type="entry name" value="SAM-dependent_MTases_sf"/>
</dbReference>
<gene>
    <name evidence="3" type="ORF">DFO60_3529</name>
</gene>
<organism evidence="3 4">
    <name type="scientific">Ectopseudomonas oleovorans</name>
    <name type="common">Pseudomonas oleovorans</name>
    <dbReference type="NCBI Taxonomy" id="301"/>
    <lineage>
        <taxon>Bacteria</taxon>
        <taxon>Pseudomonadati</taxon>
        <taxon>Pseudomonadota</taxon>
        <taxon>Gammaproteobacteria</taxon>
        <taxon>Pseudomonadales</taxon>
        <taxon>Pseudomonadaceae</taxon>
        <taxon>Ectopseudomonas</taxon>
    </lineage>
</organism>
<dbReference type="PANTHER" id="PTHR43861">
    <property type="entry name" value="TRANS-ACONITATE 2-METHYLTRANSFERASE-RELATED"/>
    <property type="match status" value="1"/>
</dbReference>
<comment type="caution">
    <text evidence="3">The sequence shown here is derived from an EMBL/GenBank/DDBJ whole genome shotgun (WGS) entry which is preliminary data.</text>
</comment>
<dbReference type="RefSeq" id="WP_027598017.1">
    <property type="nucleotide sequence ID" value="NZ_QRDL01000005.1"/>
</dbReference>
<accession>A0A3D9EFX6</accession>
<proteinExistence type="predicted"/>
<sequence>MTFSAEWEQRYAANTHLSIWPWSDVVSLTRRHHPMLGAGHRVLELGCGAGANIPFFLQLGVDYHGLDGSPTMVTQLQERFPPLRERLLVADFTEAWPLTPGFELILDRASLTHNTTAAIRRCLAQVLAALRPGGLFIGVDWFSTAHSEVVHGRPDTDANTRTSYTSGPFAGVGRVHFADEAQLRELFTDFDLLHLEERRAQRLEPADGLCIATWSLVARKPEKKSS</sequence>
<keyword evidence="1 3" id="KW-0808">Transferase</keyword>
<dbReference type="AlphaFoldDB" id="A0A3D9EFX6"/>
<evidence type="ECO:0000256" key="1">
    <source>
        <dbReference type="ARBA" id="ARBA00022679"/>
    </source>
</evidence>
<dbReference type="EMBL" id="QRDL01000005">
    <property type="protein sequence ID" value="RED01906.1"/>
    <property type="molecule type" value="Genomic_DNA"/>
</dbReference>
<dbReference type="Pfam" id="PF13649">
    <property type="entry name" value="Methyltransf_25"/>
    <property type="match status" value="1"/>
</dbReference>
<dbReference type="InterPro" id="IPR041698">
    <property type="entry name" value="Methyltransf_25"/>
</dbReference>
<name>A0A3D9EFX6_ECTOL</name>
<reference evidence="3 4" key="1">
    <citation type="submission" date="2018-07" db="EMBL/GenBank/DDBJ databases">
        <title>Genome sequencing of rice bacterial endophytes.</title>
        <authorList>
            <person name="Venturi V."/>
        </authorList>
    </citation>
    <scope>NUCLEOTIDE SEQUENCE [LARGE SCALE GENOMIC DNA]</scope>
    <source>
        <strain evidence="3 4">AG1002</strain>
    </source>
</reference>
<evidence type="ECO:0000313" key="4">
    <source>
        <dbReference type="Proteomes" id="UP000256988"/>
    </source>
</evidence>
<evidence type="ECO:0000259" key="2">
    <source>
        <dbReference type="Pfam" id="PF13649"/>
    </source>
</evidence>
<dbReference type="Gene3D" id="3.40.50.150">
    <property type="entry name" value="Vaccinia Virus protein VP39"/>
    <property type="match status" value="1"/>
</dbReference>
<keyword evidence="3" id="KW-0489">Methyltransferase</keyword>
<protein>
    <submittedName>
        <fullName evidence="3">Methyltransferase family protein</fullName>
    </submittedName>
</protein>
<dbReference type="CDD" id="cd02440">
    <property type="entry name" value="AdoMet_MTases"/>
    <property type="match status" value="1"/>
</dbReference>
<dbReference type="GO" id="GO:0008168">
    <property type="term" value="F:methyltransferase activity"/>
    <property type="evidence" value="ECO:0007669"/>
    <property type="project" value="UniProtKB-KW"/>
</dbReference>
<dbReference type="GO" id="GO:0032259">
    <property type="term" value="P:methylation"/>
    <property type="evidence" value="ECO:0007669"/>
    <property type="project" value="UniProtKB-KW"/>
</dbReference>
<evidence type="ECO:0000313" key="3">
    <source>
        <dbReference type="EMBL" id="RED01906.1"/>
    </source>
</evidence>
<feature type="domain" description="Methyltransferase" evidence="2">
    <location>
        <begin position="42"/>
        <end position="134"/>
    </location>
</feature>
<dbReference type="SUPFAM" id="SSF53335">
    <property type="entry name" value="S-adenosyl-L-methionine-dependent methyltransferases"/>
    <property type="match status" value="1"/>
</dbReference>